<accession>A0A4C1V1U6</accession>
<gene>
    <name evidence="2" type="ORF">EVAR_27649_1</name>
</gene>
<dbReference type="Proteomes" id="UP000299102">
    <property type="component" value="Unassembled WGS sequence"/>
</dbReference>
<reference evidence="2 3" key="1">
    <citation type="journal article" date="2019" name="Commun. Biol.">
        <title>The bagworm genome reveals a unique fibroin gene that provides high tensile strength.</title>
        <authorList>
            <person name="Kono N."/>
            <person name="Nakamura H."/>
            <person name="Ohtoshi R."/>
            <person name="Tomita M."/>
            <person name="Numata K."/>
            <person name="Arakawa K."/>
        </authorList>
    </citation>
    <scope>NUCLEOTIDE SEQUENCE [LARGE SCALE GENOMIC DNA]</scope>
</reference>
<proteinExistence type="predicted"/>
<comment type="caution">
    <text evidence="2">The sequence shown here is derived from an EMBL/GenBank/DDBJ whole genome shotgun (WGS) entry which is preliminary data.</text>
</comment>
<sequence length="111" mass="12754">MDRVFFQTSLFSRASQCDGWLATVSDALFLYFCPCEGQGGKIHYGQSVRRTHGVSDSHGLKPEALRRLPLVRRLLSPWTFQVLSKRPEGTGCQRREGQEPFRVTRRNNNVR</sequence>
<evidence type="ECO:0000256" key="1">
    <source>
        <dbReference type="SAM" id="MobiDB-lite"/>
    </source>
</evidence>
<keyword evidence="3" id="KW-1185">Reference proteome</keyword>
<protein>
    <submittedName>
        <fullName evidence="2">Uncharacterized protein</fullName>
    </submittedName>
</protein>
<evidence type="ECO:0000313" key="2">
    <source>
        <dbReference type="EMBL" id="GBP32225.1"/>
    </source>
</evidence>
<evidence type="ECO:0000313" key="3">
    <source>
        <dbReference type="Proteomes" id="UP000299102"/>
    </source>
</evidence>
<organism evidence="2 3">
    <name type="scientific">Eumeta variegata</name>
    <name type="common">Bagworm moth</name>
    <name type="synonym">Eumeta japonica</name>
    <dbReference type="NCBI Taxonomy" id="151549"/>
    <lineage>
        <taxon>Eukaryota</taxon>
        <taxon>Metazoa</taxon>
        <taxon>Ecdysozoa</taxon>
        <taxon>Arthropoda</taxon>
        <taxon>Hexapoda</taxon>
        <taxon>Insecta</taxon>
        <taxon>Pterygota</taxon>
        <taxon>Neoptera</taxon>
        <taxon>Endopterygota</taxon>
        <taxon>Lepidoptera</taxon>
        <taxon>Glossata</taxon>
        <taxon>Ditrysia</taxon>
        <taxon>Tineoidea</taxon>
        <taxon>Psychidae</taxon>
        <taxon>Oiketicinae</taxon>
        <taxon>Eumeta</taxon>
    </lineage>
</organism>
<feature type="compositionally biased region" description="Basic and acidic residues" evidence="1">
    <location>
        <begin position="88"/>
        <end position="99"/>
    </location>
</feature>
<feature type="region of interest" description="Disordered" evidence="1">
    <location>
        <begin position="88"/>
        <end position="111"/>
    </location>
</feature>
<dbReference type="AlphaFoldDB" id="A0A4C1V1U6"/>
<name>A0A4C1V1U6_EUMVA</name>
<dbReference type="EMBL" id="BGZK01000256">
    <property type="protein sequence ID" value="GBP32225.1"/>
    <property type="molecule type" value="Genomic_DNA"/>
</dbReference>